<feature type="region of interest" description="Disordered" evidence="1">
    <location>
        <begin position="1"/>
        <end position="23"/>
    </location>
</feature>
<gene>
    <name evidence="2" type="primary">ORF23250</name>
</gene>
<sequence length="55" mass="5687">MSDRSKKDVTPPPLLLMPAGGGLTLTPPDQPNVLLPVVQSASSLLDSGNLFSVTL</sequence>
<evidence type="ECO:0000313" key="2">
    <source>
        <dbReference type="EMBL" id="CEK54611.1"/>
    </source>
</evidence>
<accession>A0A0B6YFN9</accession>
<proteinExistence type="predicted"/>
<reference evidence="2" key="1">
    <citation type="submission" date="2014-12" db="EMBL/GenBank/DDBJ databases">
        <title>Insight into the proteome of Arion vulgaris.</title>
        <authorList>
            <person name="Aradska J."/>
            <person name="Bulat T."/>
            <person name="Smidak R."/>
            <person name="Sarate P."/>
            <person name="Gangsoo J."/>
            <person name="Sialana F."/>
            <person name="Bilban M."/>
            <person name="Lubec G."/>
        </authorList>
    </citation>
    <scope>NUCLEOTIDE SEQUENCE</scope>
    <source>
        <tissue evidence="2">Skin</tissue>
    </source>
</reference>
<evidence type="ECO:0000256" key="1">
    <source>
        <dbReference type="SAM" id="MobiDB-lite"/>
    </source>
</evidence>
<dbReference type="AlphaFoldDB" id="A0A0B6YFN9"/>
<organism evidence="2">
    <name type="scientific">Arion vulgaris</name>
    <dbReference type="NCBI Taxonomy" id="1028688"/>
    <lineage>
        <taxon>Eukaryota</taxon>
        <taxon>Metazoa</taxon>
        <taxon>Spiralia</taxon>
        <taxon>Lophotrochozoa</taxon>
        <taxon>Mollusca</taxon>
        <taxon>Gastropoda</taxon>
        <taxon>Heterobranchia</taxon>
        <taxon>Euthyneura</taxon>
        <taxon>Panpulmonata</taxon>
        <taxon>Eupulmonata</taxon>
        <taxon>Stylommatophora</taxon>
        <taxon>Helicina</taxon>
        <taxon>Arionoidea</taxon>
        <taxon>Arionidae</taxon>
        <taxon>Arion</taxon>
    </lineage>
</organism>
<protein>
    <submittedName>
        <fullName evidence="2">Uncharacterized protein</fullName>
    </submittedName>
</protein>
<dbReference type="EMBL" id="HACG01007746">
    <property type="protein sequence ID" value="CEK54611.1"/>
    <property type="molecule type" value="Transcribed_RNA"/>
</dbReference>
<name>A0A0B6YFN9_9EUPU</name>